<dbReference type="Proteomes" id="UP000007239">
    <property type="component" value="Chromosome"/>
</dbReference>
<gene>
    <name evidence="2" type="ordered locus">Thexy_2286</name>
</gene>
<keyword evidence="3" id="KW-1185">Reference proteome</keyword>
<dbReference type="AlphaFoldDB" id="F6BLT7"/>
<dbReference type="STRING" id="858215.Thexy_2286"/>
<reference evidence="2" key="1">
    <citation type="submission" date="2011-05" db="EMBL/GenBank/DDBJ databases">
        <title>Complete sequence of Thermoanaerobacterium xylanolyticum LX-11.</title>
        <authorList>
            <consortium name="US DOE Joint Genome Institute"/>
            <person name="Lucas S."/>
            <person name="Han J."/>
            <person name="Lapidus A."/>
            <person name="Cheng J.-F."/>
            <person name="Goodwin L."/>
            <person name="Pitluck S."/>
            <person name="Peters L."/>
            <person name="Mikhailova N."/>
            <person name="Lu M."/>
            <person name="Han C."/>
            <person name="Tapia R."/>
            <person name="Land M."/>
            <person name="Hauser L."/>
            <person name="Kyrpides N."/>
            <person name="Ivanova N."/>
            <person name="Pagani I."/>
            <person name="Hemme C."/>
            <person name="Woyke T."/>
        </authorList>
    </citation>
    <scope>NUCLEOTIDE SEQUENCE</scope>
    <source>
        <strain evidence="2">LX-11</strain>
    </source>
</reference>
<accession>F6BLT7</accession>
<dbReference type="EMBL" id="CP002739">
    <property type="protein sequence ID" value="AEF18288.1"/>
    <property type="molecule type" value="Genomic_DNA"/>
</dbReference>
<feature type="compositionally biased region" description="Low complexity" evidence="1">
    <location>
        <begin position="138"/>
        <end position="156"/>
    </location>
</feature>
<name>F6BLT7_THEXL</name>
<dbReference type="RefSeq" id="WP_013789014.1">
    <property type="nucleotide sequence ID" value="NC_015555.1"/>
</dbReference>
<dbReference type="HOGENOM" id="CLU_1748820_0_0_9"/>
<evidence type="ECO:0000313" key="3">
    <source>
        <dbReference type="Proteomes" id="UP000007239"/>
    </source>
</evidence>
<feature type="region of interest" description="Disordered" evidence="1">
    <location>
        <begin position="132"/>
        <end position="156"/>
    </location>
</feature>
<sequence length="156" mass="18375">MNISKELKQKLIEYSDEIASKKDFLSIHTNDEKGREKDKIGISQYRTLAEIASNIDSYDEFELYIKYKESKRNGWDNIFDGMKYGDKIIEYMRKIKNDATEDILPKALSLFFGYLYWQSSYRVKPIRTDASQNNTGFGKQNNNSKNGNKYYNSNKR</sequence>
<protein>
    <submittedName>
        <fullName evidence="2">Uncharacterized protein</fullName>
    </submittedName>
</protein>
<proteinExistence type="predicted"/>
<dbReference type="KEGG" id="txy:Thexy_2286"/>
<evidence type="ECO:0000256" key="1">
    <source>
        <dbReference type="SAM" id="MobiDB-lite"/>
    </source>
</evidence>
<evidence type="ECO:0000313" key="2">
    <source>
        <dbReference type="EMBL" id="AEF18288.1"/>
    </source>
</evidence>
<organism evidence="2 3">
    <name type="scientific">Thermoanaerobacterium xylanolyticum (strain ATCC 49914 / DSM 7097 / LX-11)</name>
    <dbReference type="NCBI Taxonomy" id="858215"/>
    <lineage>
        <taxon>Bacteria</taxon>
        <taxon>Bacillati</taxon>
        <taxon>Bacillota</taxon>
        <taxon>Clostridia</taxon>
        <taxon>Thermoanaerobacterales</taxon>
        <taxon>Thermoanaerobacteraceae</taxon>
        <taxon>Thermoanaerobacterium</taxon>
    </lineage>
</organism>